<dbReference type="InterPro" id="IPR035281">
    <property type="entry name" value="DUF5359"/>
</dbReference>
<protein>
    <submittedName>
        <fullName evidence="3">Uncharacterized protein</fullName>
    </submittedName>
</protein>
<name>A0A163LER5_9BACL</name>
<keyword evidence="4" id="KW-1185">Reference proteome</keyword>
<dbReference type="STRING" id="59843.A3958_19495"/>
<gene>
    <name evidence="3" type="ORF">AWU65_20085</name>
</gene>
<keyword evidence="2" id="KW-0812">Transmembrane</keyword>
<dbReference type="Proteomes" id="UP000076796">
    <property type="component" value="Unassembled WGS sequence"/>
</dbReference>
<comment type="caution">
    <text evidence="3">The sequence shown here is derived from an EMBL/GenBank/DDBJ whole genome shotgun (WGS) entry which is preliminary data.</text>
</comment>
<evidence type="ECO:0000313" key="3">
    <source>
        <dbReference type="EMBL" id="KZS48059.1"/>
    </source>
</evidence>
<organism evidence="3 4">
    <name type="scientific">Paenibacillus glucanolyticus</name>
    <dbReference type="NCBI Taxonomy" id="59843"/>
    <lineage>
        <taxon>Bacteria</taxon>
        <taxon>Bacillati</taxon>
        <taxon>Bacillota</taxon>
        <taxon>Bacilli</taxon>
        <taxon>Bacillales</taxon>
        <taxon>Paenibacillaceae</taxon>
        <taxon>Paenibacillus</taxon>
    </lineage>
</organism>
<dbReference type="RefSeq" id="WP_063479126.1">
    <property type="nucleotide sequence ID" value="NZ_CP147845.1"/>
</dbReference>
<reference evidence="3" key="1">
    <citation type="journal article" date="2016" name="Genome Announc.">
        <title>Draft genomes of two strains of Paenibacillus glucanolyticus with capability to degrade lignocellulose.</title>
        <authorList>
            <person name="Mathews S.L."/>
            <person name="Pawlak J."/>
            <person name="Grunden A.M."/>
        </authorList>
    </citation>
    <scope>NUCLEOTIDE SEQUENCE [LARGE SCALE GENOMIC DNA]</scope>
    <source>
        <strain evidence="3">SLM1</strain>
    </source>
</reference>
<feature type="compositionally biased region" description="Polar residues" evidence="1">
    <location>
        <begin position="86"/>
        <end position="95"/>
    </location>
</feature>
<evidence type="ECO:0000313" key="4">
    <source>
        <dbReference type="Proteomes" id="UP000076796"/>
    </source>
</evidence>
<dbReference type="AlphaFoldDB" id="A0A163LER5"/>
<keyword evidence="2" id="KW-0472">Membrane</keyword>
<evidence type="ECO:0000256" key="2">
    <source>
        <dbReference type="SAM" id="Phobius"/>
    </source>
</evidence>
<dbReference type="GeneID" id="97556440"/>
<dbReference type="Pfam" id="PF17313">
    <property type="entry name" value="DUF5359"/>
    <property type="match status" value="1"/>
</dbReference>
<keyword evidence="2" id="KW-1133">Transmembrane helix</keyword>
<evidence type="ECO:0000256" key="1">
    <source>
        <dbReference type="SAM" id="MobiDB-lite"/>
    </source>
</evidence>
<feature type="region of interest" description="Disordered" evidence="1">
    <location>
        <begin position="75"/>
        <end position="95"/>
    </location>
</feature>
<proteinExistence type="predicted"/>
<dbReference type="OrthoDB" id="2649137at2"/>
<accession>A0A163LER5</accession>
<sequence length="95" mass="10663">MTEAKPHQDPLNEETELNAALHENGQALHDRYGKALFKLLIGLVVSLVITQLLLHYEPSRPYISPVQQMEGVPVNEPNVNDWMGENTPSLLHHSS</sequence>
<feature type="transmembrane region" description="Helical" evidence="2">
    <location>
        <begin position="35"/>
        <end position="54"/>
    </location>
</feature>
<dbReference type="EMBL" id="LWMH01000001">
    <property type="protein sequence ID" value="KZS48059.1"/>
    <property type="molecule type" value="Genomic_DNA"/>
</dbReference>